<name>A0A820J866_9BILA</name>
<evidence type="ECO:0000313" key="1">
    <source>
        <dbReference type="EMBL" id="CAF4322803.1"/>
    </source>
</evidence>
<accession>A0A820J866</accession>
<feature type="non-terminal residue" evidence="1">
    <location>
        <position position="37"/>
    </location>
</feature>
<proteinExistence type="predicted"/>
<organism evidence="1 2">
    <name type="scientific">Adineta steineri</name>
    <dbReference type="NCBI Taxonomy" id="433720"/>
    <lineage>
        <taxon>Eukaryota</taxon>
        <taxon>Metazoa</taxon>
        <taxon>Spiralia</taxon>
        <taxon>Gnathifera</taxon>
        <taxon>Rotifera</taxon>
        <taxon>Eurotatoria</taxon>
        <taxon>Bdelloidea</taxon>
        <taxon>Adinetida</taxon>
        <taxon>Adinetidae</taxon>
        <taxon>Adineta</taxon>
    </lineage>
</organism>
<protein>
    <submittedName>
        <fullName evidence="1">Uncharacterized protein</fullName>
    </submittedName>
</protein>
<dbReference type="AlphaFoldDB" id="A0A820J866"/>
<dbReference type="EMBL" id="CAJOBB010015968">
    <property type="protein sequence ID" value="CAF4322803.1"/>
    <property type="molecule type" value="Genomic_DNA"/>
</dbReference>
<sequence length="37" mass="4187">MQVKVIESGSYSFRGSGDIDPYGFIYKNKFNPLDPSE</sequence>
<gene>
    <name evidence="1" type="ORF">KXQ929_LOCUS46720</name>
</gene>
<evidence type="ECO:0000313" key="2">
    <source>
        <dbReference type="Proteomes" id="UP000663868"/>
    </source>
</evidence>
<reference evidence="1" key="1">
    <citation type="submission" date="2021-02" db="EMBL/GenBank/DDBJ databases">
        <authorList>
            <person name="Nowell W R."/>
        </authorList>
    </citation>
    <scope>NUCLEOTIDE SEQUENCE</scope>
</reference>
<comment type="caution">
    <text evidence="1">The sequence shown here is derived from an EMBL/GenBank/DDBJ whole genome shotgun (WGS) entry which is preliminary data.</text>
</comment>
<dbReference type="Proteomes" id="UP000663868">
    <property type="component" value="Unassembled WGS sequence"/>
</dbReference>